<dbReference type="PANTHER" id="PTHR30614:SF0">
    <property type="entry name" value="L-CYSTINE TRANSPORT SYSTEM PERMEASE PROTEIN TCYL"/>
    <property type="match status" value="1"/>
</dbReference>
<comment type="caution">
    <text evidence="10">The sequence shown here is derived from an EMBL/GenBank/DDBJ whole genome shotgun (WGS) entry which is preliminary data.</text>
</comment>
<dbReference type="Proteomes" id="UP000273966">
    <property type="component" value="Unassembled WGS sequence"/>
</dbReference>
<feature type="transmembrane region" description="Helical" evidence="8">
    <location>
        <begin position="153"/>
        <end position="171"/>
    </location>
</feature>
<dbReference type="InterPro" id="IPR035906">
    <property type="entry name" value="MetI-like_sf"/>
</dbReference>
<dbReference type="GO" id="GO:0043190">
    <property type="term" value="C:ATP-binding cassette (ABC) transporter complex"/>
    <property type="evidence" value="ECO:0007669"/>
    <property type="project" value="InterPro"/>
</dbReference>
<dbReference type="GO" id="GO:0022857">
    <property type="term" value="F:transmembrane transporter activity"/>
    <property type="evidence" value="ECO:0007669"/>
    <property type="project" value="InterPro"/>
</dbReference>
<dbReference type="Pfam" id="PF00528">
    <property type="entry name" value="BPD_transp_1"/>
    <property type="match status" value="1"/>
</dbReference>
<evidence type="ECO:0000256" key="7">
    <source>
        <dbReference type="ARBA" id="ARBA00023136"/>
    </source>
</evidence>
<comment type="similarity">
    <text evidence="8">Belongs to the binding-protein-dependent transport system permease family.</text>
</comment>
<gene>
    <name evidence="10" type="primary">tcyM</name>
    <name evidence="10" type="ORF">D8879_09955</name>
</gene>
<dbReference type="Gene3D" id="1.10.3720.10">
    <property type="entry name" value="MetI-like"/>
    <property type="match status" value="1"/>
</dbReference>
<sequence length="301" mass="33088">MVTMVLLIPNLLVKLLQIIVNVFNAIGQFFSNIFNAITQPLLEFYNSLMPLLPDGKLFSLRAVFEAIPGILQNLPITLLLTVGGAVFGILLAMVFAIVKINRVKVLYPIQAFFVSFLRGTPLLVQLMLTYFGIPLLLKAINQKYGTSFNINDIPASVFAIVAFAFNEAAYASETIRAAILSVDPGEIEAARSLGMTNKQVYMRVIIPNAAVVATPSLINSLIGLTKGTSLAFSAGVVEIFAKAQAIAGADYRYFERFISVSLIYWAVNILIEQLGRWIEKMMDIKQPDKFESLQQAEGEGI</sequence>
<evidence type="ECO:0000256" key="1">
    <source>
        <dbReference type="ARBA" id="ARBA00004651"/>
    </source>
</evidence>
<evidence type="ECO:0000256" key="8">
    <source>
        <dbReference type="RuleBase" id="RU363032"/>
    </source>
</evidence>
<keyword evidence="4 8" id="KW-0812">Transmembrane</keyword>
<feature type="transmembrane region" description="Helical" evidence="8">
    <location>
        <begin position="12"/>
        <end position="34"/>
    </location>
</feature>
<accession>A0AB74DIX4</accession>
<evidence type="ECO:0000259" key="9">
    <source>
        <dbReference type="PROSITE" id="PS50928"/>
    </source>
</evidence>
<evidence type="ECO:0000313" key="10">
    <source>
        <dbReference type="EMBL" id="RSI29207.1"/>
    </source>
</evidence>
<keyword evidence="5" id="KW-0029">Amino-acid transport</keyword>
<evidence type="ECO:0000256" key="5">
    <source>
        <dbReference type="ARBA" id="ARBA00022970"/>
    </source>
</evidence>
<keyword evidence="3" id="KW-1003">Cell membrane</keyword>
<protein>
    <submittedName>
        <fullName evidence="10">L-cystine transport system permease protein TcyM</fullName>
    </submittedName>
</protein>
<evidence type="ECO:0000256" key="3">
    <source>
        <dbReference type="ARBA" id="ARBA00022475"/>
    </source>
</evidence>
<dbReference type="AlphaFoldDB" id="A0AB74DIX4"/>
<dbReference type="PANTHER" id="PTHR30614">
    <property type="entry name" value="MEMBRANE COMPONENT OF AMINO ACID ABC TRANSPORTER"/>
    <property type="match status" value="1"/>
</dbReference>
<evidence type="ECO:0000256" key="4">
    <source>
        <dbReference type="ARBA" id="ARBA00022692"/>
    </source>
</evidence>
<keyword evidence="2 8" id="KW-0813">Transport</keyword>
<proteinExistence type="inferred from homology"/>
<comment type="subcellular location">
    <subcellularLocation>
        <location evidence="1 8">Cell membrane</location>
        <topology evidence="1 8">Multi-pass membrane protein</topology>
    </subcellularLocation>
</comment>
<keyword evidence="7 8" id="KW-0472">Membrane</keyword>
<dbReference type="SUPFAM" id="SSF161098">
    <property type="entry name" value="MetI-like"/>
    <property type="match status" value="1"/>
</dbReference>
<feature type="transmembrane region" description="Helical" evidence="8">
    <location>
        <begin position="105"/>
        <end position="133"/>
    </location>
</feature>
<evidence type="ECO:0000313" key="11">
    <source>
        <dbReference type="Proteomes" id="UP000273966"/>
    </source>
</evidence>
<dbReference type="PROSITE" id="PS50928">
    <property type="entry name" value="ABC_TM1"/>
    <property type="match status" value="1"/>
</dbReference>
<feature type="domain" description="ABC transmembrane type-1" evidence="9">
    <location>
        <begin position="74"/>
        <end position="275"/>
    </location>
</feature>
<reference evidence="10 11" key="1">
    <citation type="submission" date="2018-11" db="EMBL/GenBank/DDBJ databases">
        <title>Species Designations Belie Phenotypic and Genotypic Heterogeneity in Oral Streptococci.</title>
        <authorList>
            <person name="Velsko I."/>
        </authorList>
    </citation>
    <scope>NUCLEOTIDE SEQUENCE [LARGE SCALE GENOMIC DNA]</scope>
    <source>
        <strain evidence="10 11">BCC16</strain>
    </source>
</reference>
<feature type="transmembrane region" description="Helical" evidence="8">
    <location>
        <begin position="76"/>
        <end position="98"/>
    </location>
</feature>
<name>A0AB74DIX4_STRSA</name>
<evidence type="ECO:0000256" key="2">
    <source>
        <dbReference type="ARBA" id="ARBA00022448"/>
    </source>
</evidence>
<dbReference type="InterPro" id="IPR010065">
    <property type="entry name" value="AA_ABC_transptr_permease_3TM"/>
</dbReference>
<dbReference type="InterPro" id="IPR000515">
    <property type="entry name" value="MetI-like"/>
</dbReference>
<dbReference type="InterPro" id="IPR043429">
    <property type="entry name" value="ArtM/GltK/GlnP/TcyL/YhdX-like"/>
</dbReference>
<organism evidence="10 11">
    <name type="scientific">Streptococcus sanguinis</name>
    <dbReference type="NCBI Taxonomy" id="1305"/>
    <lineage>
        <taxon>Bacteria</taxon>
        <taxon>Bacillati</taxon>
        <taxon>Bacillota</taxon>
        <taxon>Bacilli</taxon>
        <taxon>Lactobacillales</taxon>
        <taxon>Streptococcaceae</taxon>
        <taxon>Streptococcus</taxon>
    </lineage>
</organism>
<keyword evidence="6 8" id="KW-1133">Transmembrane helix</keyword>
<dbReference type="CDD" id="cd06261">
    <property type="entry name" value="TM_PBP2"/>
    <property type="match status" value="1"/>
</dbReference>
<dbReference type="GO" id="GO:0006865">
    <property type="term" value="P:amino acid transport"/>
    <property type="evidence" value="ECO:0007669"/>
    <property type="project" value="UniProtKB-KW"/>
</dbReference>
<evidence type="ECO:0000256" key="6">
    <source>
        <dbReference type="ARBA" id="ARBA00022989"/>
    </source>
</evidence>
<dbReference type="EMBL" id="RJMT01000013">
    <property type="protein sequence ID" value="RSI29207.1"/>
    <property type="molecule type" value="Genomic_DNA"/>
</dbReference>
<dbReference type="NCBIfam" id="TIGR01726">
    <property type="entry name" value="HEQRo_perm_3TM"/>
    <property type="match status" value="1"/>
</dbReference>
<feature type="transmembrane region" description="Helical" evidence="8">
    <location>
        <begin position="200"/>
        <end position="222"/>
    </location>
</feature>